<dbReference type="EMBL" id="CACRTG010000002">
    <property type="protein sequence ID" value="VYS87313.1"/>
    <property type="molecule type" value="Genomic_DNA"/>
</dbReference>
<reference evidence="2" key="1">
    <citation type="submission" date="2019-11" db="EMBL/GenBank/DDBJ databases">
        <authorList>
            <person name="Feng L."/>
        </authorList>
    </citation>
    <scope>NUCLEOTIDE SEQUENCE</scope>
    <source>
        <strain evidence="2">CnexileLFYP112</strain>
    </source>
</reference>
<dbReference type="GO" id="GO:0030649">
    <property type="term" value="P:aminoglycoside antibiotic catabolic process"/>
    <property type="evidence" value="ECO:0007669"/>
    <property type="project" value="TreeGrafter"/>
</dbReference>
<name>A0A6N2S0U8_9FIRM</name>
<organism evidence="2">
    <name type="scientific">[Clostridium] nexile</name>
    <dbReference type="NCBI Taxonomy" id="29361"/>
    <lineage>
        <taxon>Bacteria</taxon>
        <taxon>Bacillati</taxon>
        <taxon>Bacillota</taxon>
        <taxon>Clostridia</taxon>
        <taxon>Lachnospirales</taxon>
        <taxon>Lachnospiraceae</taxon>
        <taxon>Tyzzerella</taxon>
    </lineage>
</organism>
<proteinExistence type="predicted"/>
<dbReference type="PROSITE" id="PS51186">
    <property type="entry name" value="GNAT"/>
    <property type="match status" value="1"/>
</dbReference>
<gene>
    <name evidence="2" type="ORF">CNLFYP112_01128</name>
</gene>
<dbReference type="InterPro" id="IPR036527">
    <property type="entry name" value="SCP2_sterol-bd_dom_sf"/>
</dbReference>
<dbReference type="PANTHER" id="PTHR37817:SF1">
    <property type="entry name" value="N-ACETYLTRANSFERASE EIS"/>
    <property type="match status" value="1"/>
</dbReference>
<dbReference type="InterPro" id="IPR000182">
    <property type="entry name" value="GNAT_dom"/>
</dbReference>
<dbReference type="SUPFAM" id="SSF55718">
    <property type="entry name" value="SCP-like"/>
    <property type="match status" value="1"/>
</dbReference>
<dbReference type="InterPro" id="IPR051554">
    <property type="entry name" value="Acetyltransferase_Eis"/>
</dbReference>
<evidence type="ECO:0000259" key="1">
    <source>
        <dbReference type="PROSITE" id="PS51186"/>
    </source>
</evidence>
<feature type="domain" description="N-acetyltransferase" evidence="1">
    <location>
        <begin position="1"/>
        <end position="154"/>
    </location>
</feature>
<dbReference type="Pfam" id="PF13527">
    <property type="entry name" value="Acetyltransf_9"/>
    <property type="match status" value="1"/>
</dbReference>
<dbReference type="Gene3D" id="3.30.1050.10">
    <property type="entry name" value="SCP2 sterol-binding domain"/>
    <property type="match status" value="1"/>
</dbReference>
<dbReference type="Gene3D" id="3.40.630.30">
    <property type="match status" value="1"/>
</dbReference>
<accession>A0A6N2S0U8</accession>
<protein>
    <recommendedName>
        <fullName evidence="1">N-acetyltransferase domain-containing protein</fullName>
    </recommendedName>
</protein>
<dbReference type="CDD" id="cd04301">
    <property type="entry name" value="NAT_SF"/>
    <property type="match status" value="1"/>
</dbReference>
<dbReference type="SUPFAM" id="SSF55729">
    <property type="entry name" value="Acyl-CoA N-acyltransferases (Nat)"/>
    <property type="match status" value="1"/>
</dbReference>
<evidence type="ECO:0000313" key="2">
    <source>
        <dbReference type="EMBL" id="VYS87313.1"/>
    </source>
</evidence>
<dbReference type="PANTHER" id="PTHR37817">
    <property type="entry name" value="N-ACETYLTRANSFERASE EIS"/>
    <property type="match status" value="1"/>
</dbReference>
<dbReference type="InterPro" id="IPR016181">
    <property type="entry name" value="Acyl_CoA_acyltransferase"/>
</dbReference>
<sequence>MNLRKLEKTEHEKTRRLWEEIFTEDTEAFLDYYYSIKTAENEIFVMEEDQKIRSMLQLNPYRLRVNKASFSTNYIIAVATDEKYRKRGLMGRLLKHAMREMYDRKEPFTFLMPAAEAIYYPYDFRFVYNQGQCEVSGREKKEETLKIVLADEKDCAKLAEFANQFLKDEQVVAVRDEKYYRTVLAEQKSEQGGIVMAKRDAHIVGMYCYAKGERYEIREPLFLREEDFLHAVYTLTGNEQERVKCGAYGTEKEVPMIMVRILHLETLLKCFSLKEDVDFYVQVIDSFLEENNHIFHIVGDALNGVTVVRRCEAPEHSCGAISVGELTNFIFGYPSKEDRHLEKELKENLKKFIPLSKVFLNEVV</sequence>
<dbReference type="AlphaFoldDB" id="A0A6N2S0U8"/>
<dbReference type="GO" id="GO:0034069">
    <property type="term" value="F:aminoglycoside N-acetyltransferase activity"/>
    <property type="evidence" value="ECO:0007669"/>
    <property type="project" value="TreeGrafter"/>
</dbReference>